<dbReference type="Proteomes" id="UP001642409">
    <property type="component" value="Unassembled WGS sequence"/>
</dbReference>
<evidence type="ECO:0000313" key="9">
    <source>
        <dbReference type="EMBL" id="CAI9973242.1"/>
    </source>
</evidence>
<dbReference type="Gene3D" id="3.30.379.10">
    <property type="entry name" value="Chitobiase/beta-hexosaminidase domain 2-like"/>
    <property type="match status" value="1"/>
</dbReference>
<dbReference type="GO" id="GO:0005764">
    <property type="term" value="C:lysosome"/>
    <property type="evidence" value="ECO:0007669"/>
    <property type="project" value="TreeGrafter"/>
</dbReference>
<dbReference type="GO" id="GO:0004563">
    <property type="term" value="F:beta-N-acetylhexosaminidase activity"/>
    <property type="evidence" value="ECO:0007669"/>
    <property type="project" value="UniProtKB-EC"/>
</dbReference>
<evidence type="ECO:0000313" key="11">
    <source>
        <dbReference type="Proteomes" id="UP001642409"/>
    </source>
</evidence>
<dbReference type="AlphaFoldDB" id="A0AA86V265"/>
<dbReference type="GO" id="GO:0030203">
    <property type="term" value="P:glycosaminoglycan metabolic process"/>
    <property type="evidence" value="ECO:0007669"/>
    <property type="project" value="TreeGrafter"/>
</dbReference>
<keyword evidence="3 5" id="KW-0378">Hydrolase</keyword>
<comment type="catalytic activity">
    <reaction evidence="1 5">
        <text>Hydrolysis of terminal non-reducing N-acetyl-D-hexosamine residues in N-acetyl-beta-D-hexosaminides.</text>
        <dbReference type="EC" id="3.2.1.52"/>
    </reaction>
</comment>
<dbReference type="EMBL" id="CATOUU010001119">
    <property type="protein sequence ID" value="CAI9973242.1"/>
    <property type="molecule type" value="Genomic_DNA"/>
</dbReference>
<dbReference type="PIRSF" id="PIRSF001093">
    <property type="entry name" value="B-hxosamndse_ab_euk"/>
    <property type="match status" value="1"/>
</dbReference>
<dbReference type="EC" id="3.2.1.52" evidence="5"/>
<dbReference type="Pfam" id="PF02838">
    <property type="entry name" value="Glyco_hydro_20b"/>
    <property type="match status" value="1"/>
</dbReference>
<dbReference type="InterPro" id="IPR017853">
    <property type="entry name" value="GH"/>
</dbReference>
<organism evidence="9">
    <name type="scientific">Hexamita inflata</name>
    <dbReference type="NCBI Taxonomy" id="28002"/>
    <lineage>
        <taxon>Eukaryota</taxon>
        <taxon>Metamonada</taxon>
        <taxon>Diplomonadida</taxon>
        <taxon>Hexamitidae</taxon>
        <taxon>Hexamitinae</taxon>
        <taxon>Hexamita</taxon>
    </lineage>
</organism>
<dbReference type="InterPro" id="IPR025705">
    <property type="entry name" value="Beta_hexosaminidase_sua/sub"/>
</dbReference>
<dbReference type="PANTHER" id="PTHR22600:SF21">
    <property type="entry name" value="BETA-HEXOSAMINIDASE A"/>
    <property type="match status" value="1"/>
</dbReference>
<evidence type="ECO:0000256" key="6">
    <source>
        <dbReference type="PIRSR" id="PIRSR001093-1"/>
    </source>
</evidence>
<comment type="similarity">
    <text evidence="2 5">Belongs to the glycosyl hydrolase 20 family.</text>
</comment>
<dbReference type="PRINTS" id="PR00738">
    <property type="entry name" value="GLHYDRLASE20"/>
</dbReference>
<proteinExistence type="inferred from homology"/>
<dbReference type="SUPFAM" id="SSF55545">
    <property type="entry name" value="beta-N-acetylhexosaminidase-like domain"/>
    <property type="match status" value="1"/>
</dbReference>
<dbReference type="GO" id="GO:0016020">
    <property type="term" value="C:membrane"/>
    <property type="evidence" value="ECO:0007669"/>
    <property type="project" value="TreeGrafter"/>
</dbReference>
<name>A0AA86V265_9EUKA</name>
<dbReference type="PANTHER" id="PTHR22600">
    <property type="entry name" value="BETA-HEXOSAMINIDASE"/>
    <property type="match status" value="1"/>
</dbReference>
<dbReference type="SUPFAM" id="SSF51445">
    <property type="entry name" value="(Trans)glycosidases"/>
    <property type="match status" value="1"/>
</dbReference>
<dbReference type="GO" id="GO:0005975">
    <property type="term" value="P:carbohydrate metabolic process"/>
    <property type="evidence" value="ECO:0007669"/>
    <property type="project" value="InterPro"/>
</dbReference>
<sequence>MFVIILCAPQITPLPQHMTILNSTFMYVGPLQWSCKSNGVDCLGLIKNQVDLYTKTMFAKGVPAPKSAQVTKLVITLLSTDVPQSPQEEFYNITVNSSSINVFAPDTYSLSRALSTVVQLIQEAPGDEYKKGLYSIMQVEIQDASAYSFRELMLDPSRHYLPVSTFKRQLNAMALTKFNVLHIHLTDTQSIAFAPETAPADKFQNSAFYNGGFFRLSKADMTEISSYANSLGIHIMIEYDMPGHATSWKKANAKLVANCPTHGFTSVNPINEDLFTYINAFLTDIIDAVYTKLEKTPLIHLGGDEVDHGCWNEDPEISSYMQKKGINTTLLWQQFHARVSQLVQKLSPNATRFYWQESYENQNEMKNAVVHAWYNVDVVAKATRNGYKVVRSFGWYLDQQKPGQQRYGIQDTWQDFYVVDVLEGVEKAFKDNVMGGGACMWGEKVTDGNIDEQIWPRAVAVAEALWSAPSVRTINSVLKNRFQAAACMLVAGGIDTGAFIPSKPCIGDKGLRL</sequence>
<evidence type="ECO:0000259" key="8">
    <source>
        <dbReference type="Pfam" id="PF02838"/>
    </source>
</evidence>
<reference evidence="9" key="1">
    <citation type="submission" date="2023-06" db="EMBL/GenBank/DDBJ databases">
        <authorList>
            <person name="Kurt Z."/>
        </authorList>
    </citation>
    <scope>NUCLEOTIDE SEQUENCE</scope>
</reference>
<evidence type="ECO:0000313" key="10">
    <source>
        <dbReference type="EMBL" id="CAL6044779.1"/>
    </source>
</evidence>
<dbReference type="Gene3D" id="3.20.20.80">
    <property type="entry name" value="Glycosidases"/>
    <property type="match status" value="1"/>
</dbReference>
<accession>A0AA86V265</accession>
<evidence type="ECO:0000256" key="5">
    <source>
        <dbReference type="PIRNR" id="PIRNR001093"/>
    </source>
</evidence>
<evidence type="ECO:0000259" key="7">
    <source>
        <dbReference type="Pfam" id="PF00728"/>
    </source>
</evidence>
<dbReference type="Pfam" id="PF00728">
    <property type="entry name" value="Glyco_hydro_20"/>
    <property type="match status" value="1"/>
</dbReference>
<dbReference type="InterPro" id="IPR015883">
    <property type="entry name" value="Glyco_hydro_20_cat"/>
</dbReference>
<keyword evidence="11" id="KW-1185">Reference proteome</keyword>
<comment type="caution">
    <text evidence="9">The sequence shown here is derived from an EMBL/GenBank/DDBJ whole genome shotgun (WGS) entry which is preliminary data.</text>
</comment>
<dbReference type="InterPro" id="IPR029018">
    <property type="entry name" value="Hex-like_dom2"/>
</dbReference>
<dbReference type="InterPro" id="IPR015882">
    <property type="entry name" value="HEX_bac_N"/>
</dbReference>
<feature type="domain" description="Glycoside hydrolase family 20 catalytic" evidence="7">
    <location>
        <begin position="147"/>
        <end position="468"/>
    </location>
</feature>
<evidence type="ECO:0000256" key="4">
    <source>
        <dbReference type="ARBA" id="ARBA00023295"/>
    </source>
</evidence>
<reference evidence="10 11" key="2">
    <citation type="submission" date="2024-07" db="EMBL/GenBank/DDBJ databases">
        <authorList>
            <person name="Akdeniz Z."/>
        </authorList>
    </citation>
    <scope>NUCLEOTIDE SEQUENCE [LARGE SCALE GENOMIC DNA]</scope>
</reference>
<evidence type="ECO:0000256" key="3">
    <source>
        <dbReference type="ARBA" id="ARBA00022801"/>
    </source>
</evidence>
<protein>
    <recommendedName>
        <fullName evidence="5">Beta-hexosaminidase</fullName>
        <ecNumber evidence="5">3.2.1.52</ecNumber>
    </recommendedName>
</protein>
<feature type="active site" description="Proton donor" evidence="6">
    <location>
        <position position="305"/>
    </location>
</feature>
<gene>
    <name evidence="10" type="ORF">HINF_LOCUS40723</name>
    <name evidence="9" type="ORF">HINF_LOCUS60887</name>
</gene>
<keyword evidence="4 5" id="KW-0326">Glycosidase</keyword>
<evidence type="ECO:0000256" key="1">
    <source>
        <dbReference type="ARBA" id="ARBA00001231"/>
    </source>
</evidence>
<evidence type="ECO:0000256" key="2">
    <source>
        <dbReference type="ARBA" id="ARBA00006285"/>
    </source>
</evidence>
<dbReference type="EMBL" id="CAXDID020000161">
    <property type="protein sequence ID" value="CAL6044779.1"/>
    <property type="molecule type" value="Genomic_DNA"/>
</dbReference>
<feature type="domain" description="Beta-hexosaminidase bacterial type N-terminal" evidence="8">
    <location>
        <begin position="9"/>
        <end position="144"/>
    </location>
</feature>